<dbReference type="OrthoDB" id="1911848at2759"/>
<reference evidence="3" key="3">
    <citation type="submission" date="2025-04" db="UniProtKB">
        <authorList>
            <consortium name="RefSeq"/>
        </authorList>
    </citation>
    <scope>IDENTIFICATION</scope>
    <source>
        <strain evidence="3">CBS 781.70</strain>
    </source>
</reference>
<name>A0A6G1G2K6_9PEZI</name>
<sequence>MSGVEFGLAVLAAVDISIRYGKSLIEICTAFKNAEIDIAEKCLQVRYHCTRIVTQLQVLKKVSSLVSKDQLRIHEDMLLVLKSKLQLVQSLLDSCVKVGPNGKQEVKKKKFVLFKRDTLQKAVDELEAWESKFDPLWFLMMKTNVPEIDDALKDPTSIEGGNKRPVSLAQDLRRALNSNSDKTSGIFKPQSGLDSAEIEDIQNSSAKIAQRPGSHNRLVLDRVIPYAGCDTVIMKKDIRDFARKLFHADPLAFGLLSCYGVVQNRDVPGSFTIVFRIPEGSWKADSLRSYLIAGETEQSYRKRQACEKSRKNVRPETILILSEADEEIGLAYLVGFESFRMSERRTYRQGDMNFERNLYRHPNRQGLSPIEGYSMQHDIYSLGVCLLEIGLWKTFIEYDEKGNPQPSDILQLKEAALGVSQALPRFLGTTYSSIVITCLTCLDEDNDDFGDDSEFQDEDGITVGVRYTEKIIMRLNDIFV</sequence>
<dbReference type="PANTHER" id="PTHR37542:SF1">
    <property type="entry name" value="PRION-INHIBITION AND PROPAGATION HELO DOMAIN-CONTAINING PROTEIN"/>
    <property type="match status" value="1"/>
</dbReference>
<evidence type="ECO:0000313" key="1">
    <source>
        <dbReference type="EMBL" id="KAF1812039.1"/>
    </source>
</evidence>
<dbReference type="RefSeq" id="XP_033533670.1">
    <property type="nucleotide sequence ID" value="XM_033682871.1"/>
</dbReference>
<evidence type="ECO:0000313" key="2">
    <source>
        <dbReference type="Proteomes" id="UP000504638"/>
    </source>
</evidence>
<accession>A0A6G1G2K6</accession>
<gene>
    <name evidence="1 3" type="ORF">P152DRAFT_514695</name>
</gene>
<dbReference type="GeneID" id="54423441"/>
<reference evidence="1 3" key="1">
    <citation type="submission" date="2020-01" db="EMBL/GenBank/DDBJ databases">
        <authorList>
            <consortium name="DOE Joint Genome Institute"/>
            <person name="Haridas S."/>
            <person name="Albert R."/>
            <person name="Binder M."/>
            <person name="Bloem J."/>
            <person name="Labutti K."/>
            <person name="Salamov A."/>
            <person name="Andreopoulos B."/>
            <person name="Baker S.E."/>
            <person name="Barry K."/>
            <person name="Bills G."/>
            <person name="Bluhm B.H."/>
            <person name="Cannon C."/>
            <person name="Castanera R."/>
            <person name="Culley D.E."/>
            <person name="Daum C."/>
            <person name="Ezra D."/>
            <person name="Gonzalez J.B."/>
            <person name="Henrissat B."/>
            <person name="Kuo A."/>
            <person name="Liang C."/>
            <person name="Lipzen A."/>
            <person name="Lutzoni F."/>
            <person name="Magnuson J."/>
            <person name="Mondo S."/>
            <person name="Nolan M."/>
            <person name="Ohm R."/>
            <person name="Pangilinan J."/>
            <person name="Park H.-J."/>
            <person name="Ramirez L."/>
            <person name="Alfaro M."/>
            <person name="Sun H."/>
            <person name="Tritt A."/>
            <person name="Yoshinaga Y."/>
            <person name="Zwiers L.-H."/>
            <person name="Turgeon B.G."/>
            <person name="Goodwin S.B."/>
            <person name="Spatafora J.W."/>
            <person name="Crous P.W."/>
            <person name="Grigoriev I.V."/>
        </authorList>
    </citation>
    <scope>NUCLEOTIDE SEQUENCE</scope>
    <source>
        <strain evidence="1 3">CBS 781.70</strain>
    </source>
</reference>
<evidence type="ECO:0008006" key="4">
    <source>
        <dbReference type="Google" id="ProtNLM"/>
    </source>
</evidence>
<dbReference type="SUPFAM" id="SSF56112">
    <property type="entry name" value="Protein kinase-like (PK-like)"/>
    <property type="match status" value="1"/>
</dbReference>
<evidence type="ECO:0000313" key="3">
    <source>
        <dbReference type="RefSeq" id="XP_033533670.1"/>
    </source>
</evidence>
<dbReference type="Proteomes" id="UP000504638">
    <property type="component" value="Unplaced"/>
</dbReference>
<keyword evidence="2" id="KW-1185">Reference proteome</keyword>
<proteinExistence type="predicted"/>
<reference evidence="3" key="2">
    <citation type="submission" date="2020-04" db="EMBL/GenBank/DDBJ databases">
        <authorList>
            <consortium name="NCBI Genome Project"/>
        </authorList>
    </citation>
    <scope>NUCLEOTIDE SEQUENCE</scope>
    <source>
        <strain evidence="3">CBS 781.70</strain>
    </source>
</reference>
<dbReference type="AlphaFoldDB" id="A0A6G1G2K6"/>
<dbReference type="InterPro" id="IPR011009">
    <property type="entry name" value="Kinase-like_dom_sf"/>
</dbReference>
<dbReference type="PANTHER" id="PTHR37542">
    <property type="entry name" value="HELO DOMAIN-CONTAINING PROTEIN-RELATED"/>
    <property type="match status" value="1"/>
</dbReference>
<organism evidence="1">
    <name type="scientific">Eremomyces bilateralis CBS 781.70</name>
    <dbReference type="NCBI Taxonomy" id="1392243"/>
    <lineage>
        <taxon>Eukaryota</taxon>
        <taxon>Fungi</taxon>
        <taxon>Dikarya</taxon>
        <taxon>Ascomycota</taxon>
        <taxon>Pezizomycotina</taxon>
        <taxon>Dothideomycetes</taxon>
        <taxon>Dothideomycetes incertae sedis</taxon>
        <taxon>Eremomycetales</taxon>
        <taxon>Eremomycetaceae</taxon>
        <taxon>Eremomyces</taxon>
    </lineage>
</organism>
<protein>
    <recommendedName>
        <fullName evidence="4">Protein kinase domain-containing protein</fullName>
    </recommendedName>
</protein>
<dbReference type="EMBL" id="ML975159">
    <property type="protein sequence ID" value="KAF1812039.1"/>
    <property type="molecule type" value="Genomic_DNA"/>
</dbReference>